<evidence type="ECO:0000256" key="5">
    <source>
        <dbReference type="ARBA" id="ARBA00022833"/>
    </source>
</evidence>
<dbReference type="AlphaFoldDB" id="A0AAD7FWL4"/>
<dbReference type="GO" id="GO:0008270">
    <property type="term" value="F:zinc ion binding"/>
    <property type="evidence" value="ECO:0007669"/>
    <property type="project" value="UniProtKB-KW"/>
</dbReference>
<evidence type="ECO:0000313" key="12">
    <source>
        <dbReference type="EMBL" id="KAJ7647312.1"/>
    </source>
</evidence>
<dbReference type="SMART" id="SM00184">
    <property type="entry name" value="RING"/>
    <property type="match status" value="1"/>
</dbReference>
<gene>
    <name evidence="12" type="ORF">FB45DRAFT_893034</name>
</gene>
<dbReference type="Pfam" id="PF13639">
    <property type="entry name" value="zf-RING_2"/>
    <property type="match status" value="1"/>
</dbReference>
<evidence type="ECO:0000256" key="4">
    <source>
        <dbReference type="ARBA" id="ARBA00022771"/>
    </source>
</evidence>
<feature type="transmembrane region" description="Helical" evidence="9">
    <location>
        <begin position="37"/>
        <end position="62"/>
    </location>
</feature>
<keyword evidence="2 9" id="KW-0812">Transmembrane</keyword>
<sequence>MLAAFTSLLVAGLAAAAAADAGAQPSHSSSRNGTTMIVLYACTAGVSALFVAIIVSGAIRAIRHPERYGRHAGDGENWGPTTARGLTRAILDTFPTIKFTRQERKDIEAQPKPALELVAPPSDPPTRATFSVPVVETQPEPGPSSPLDDAIPDAIGRETCPICILDFEEGDDLRVLPCEGSHRFHTTCVDRWLLELSTACPICRHDFITLENMISASYEDLDASNRRSSGLRRLSRYLRFARHRRVEPDEELDE</sequence>
<keyword evidence="5" id="KW-0862">Zinc</keyword>
<keyword evidence="13" id="KW-1185">Reference proteome</keyword>
<organism evidence="12 13">
    <name type="scientific">Roridomyces roridus</name>
    <dbReference type="NCBI Taxonomy" id="1738132"/>
    <lineage>
        <taxon>Eukaryota</taxon>
        <taxon>Fungi</taxon>
        <taxon>Dikarya</taxon>
        <taxon>Basidiomycota</taxon>
        <taxon>Agaricomycotina</taxon>
        <taxon>Agaricomycetes</taxon>
        <taxon>Agaricomycetidae</taxon>
        <taxon>Agaricales</taxon>
        <taxon>Marasmiineae</taxon>
        <taxon>Mycenaceae</taxon>
        <taxon>Roridomyces</taxon>
    </lineage>
</organism>
<evidence type="ECO:0000256" key="7">
    <source>
        <dbReference type="ARBA" id="ARBA00023136"/>
    </source>
</evidence>
<name>A0AAD7FWL4_9AGAR</name>
<dbReference type="SUPFAM" id="SSF57850">
    <property type="entry name" value="RING/U-box"/>
    <property type="match status" value="1"/>
</dbReference>
<keyword evidence="10" id="KW-0732">Signal</keyword>
<evidence type="ECO:0000256" key="1">
    <source>
        <dbReference type="ARBA" id="ARBA00004167"/>
    </source>
</evidence>
<accession>A0AAD7FWL4</accession>
<feature type="domain" description="RING-type" evidence="11">
    <location>
        <begin position="160"/>
        <end position="204"/>
    </location>
</feature>
<dbReference type="PANTHER" id="PTHR47168:SF1">
    <property type="entry name" value="OS02G0798600 PROTEIN"/>
    <property type="match status" value="1"/>
</dbReference>
<evidence type="ECO:0000256" key="9">
    <source>
        <dbReference type="SAM" id="Phobius"/>
    </source>
</evidence>
<feature type="signal peptide" evidence="10">
    <location>
        <begin position="1"/>
        <end position="19"/>
    </location>
</feature>
<keyword evidence="6 9" id="KW-1133">Transmembrane helix</keyword>
<evidence type="ECO:0000256" key="6">
    <source>
        <dbReference type="ARBA" id="ARBA00022989"/>
    </source>
</evidence>
<evidence type="ECO:0000256" key="3">
    <source>
        <dbReference type="ARBA" id="ARBA00022723"/>
    </source>
</evidence>
<evidence type="ECO:0000256" key="8">
    <source>
        <dbReference type="PROSITE-ProRule" id="PRU00175"/>
    </source>
</evidence>
<protein>
    <recommendedName>
        <fullName evidence="11">RING-type domain-containing protein</fullName>
    </recommendedName>
</protein>
<comment type="caution">
    <text evidence="12">The sequence shown here is derived from an EMBL/GenBank/DDBJ whole genome shotgun (WGS) entry which is preliminary data.</text>
</comment>
<keyword evidence="7 9" id="KW-0472">Membrane</keyword>
<dbReference type="PROSITE" id="PS50089">
    <property type="entry name" value="ZF_RING_2"/>
    <property type="match status" value="1"/>
</dbReference>
<keyword evidence="4 8" id="KW-0863">Zinc-finger</keyword>
<keyword evidence="3" id="KW-0479">Metal-binding</keyword>
<dbReference type="InterPro" id="IPR051653">
    <property type="entry name" value="E3_ligase_sorting_rcpt"/>
</dbReference>
<dbReference type="PANTHER" id="PTHR47168">
    <property type="entry name" value="RING ZINC FINGER DOMAIN SUPERFAMILY PROTEIN-RELATED"/>
    <property type="match status" value="1"/>
</dbReference>
<evidence type="ECO:0000256" key="2">
    <source>
        <dbReference type="ARBA" id="ARBA00022692"/>
    </source>
</evidence>
<dbReference type="Proteomes" id="UP001221142">
    <property type="component" value="Unassembled WGS sequence"/>
</dbReference>
<evidence type="ECO:0000313" key="13">
    <source>
        <dbReference type="Proteomes" id="UP001221142"/>
    </source>
</evidence>
<dbReference type="GO" id="GO:0016020">
    <property type="term" value="C:membrane"/>
    <property type="evidence" value="ECO:0007669"/>
    <property type="project" value="UniProtKB-SubCell"/>
</dbReference>
<dbReference type="EMBL" id="JARKIF010000002">
    <property type="protein sequence ID" value="KAJ7647312.1"/>
    <property type="molecule type" value="Genomic_DNA"/>
</dbReference>
<dbReference type="InterPro" id="IPR013083">
    <property type="entry name" value="Znf_RING/FYVE/PHD"/>
</dbReference>
<reference evidence="12" key="1">
    <citation type="submission" date="2023-03" db="EMBL/GenBank/DDBJ databases">
        <title>Massive genome expansion in bonnet fungi (Mycena s.s.) driven by repeated elements and novel gene families across ecological guilds.</title>
        <authorList>
            <consortium name="Lawrence Berkeley National Laboratory"/>
            <person name="Harder C.B."/>
            <person name="Miyauchi S."/>
            <person name="Viragh M."/>
            <person name="Kuo A."/>
            <person name="Thoen E."/>
            <person name="Andreopoulos B."/>
            <person name="Lu D."/>
            <person name="Skrede I."/>
            <person name="Drula E."/>
            <person name="Henrissat B."/>
            <person name="Morin E."/>
            <person name="Kohler A."/>
            <person name="Barry K."/>
            <person name="LaButti K."/>
            <person name="Morin E."/>
            <person name="Salamov A."/>
            <person name="Lipzen A."/>
            <person name="Mereny Z."/>
            <person name="Hegedus B."/>
            <person name="Baldrian P."/>
            <person name="Stursova M."/>
            <person name="Weitz H."/>
            <person name="Taylor A."/>
            <person name="Grigoriev I.V."/>
            <person name="Nagy L.G."/>
            <person name="Martin F."/>
            <person name="Kauserud H."/>
        </authorList>
    </citation>
    <scope>NUCLEOTIDE SEQUENCE</scope>
    <source>
        <strain evidence="12">9284</strain>
    </source>
</reference>
<dbReference type="InterPro" id="IPR001841">
    <property type="entry name" value="Znf_RING"/>
</dbReference>
<dbReference type="Gene3D" id="3.30.40.10">
    <property type="entry name" value="Zinc/RING finger domain, C3HC4 (zinc finger)"/>
    <property type="match status" value="1"/>
</dbReference>
<proteinExistence type="predicted"/>
<evidence type="ECO:0000256" key="10">
    <source>
        <dbReference type="SAM" id="SignalP"/>
    </source>
</evidence>
<feature type="chain" id="PRO_5042272509" description="RING-type domain-containing protein" evidence="10">
    <location>
        <begin position="20"/>
        <end position="254"/>
    </location>
</feature>
<evidence type="ECO:0000259" key="11">
    <source>
        <dbReference type="PROSITE" id="PS50089"/>
    </source>
</evidence>
<comment type="subcellular location">
    <subcellularLocation>
        <location evidence="1">Membrane</location>
        <topology evidence="1">Single-pass membrane protein</topology>
    </subcellularLocation>
</comment>